<sequence>MHWSSAAALALVAPASALLRFGCSQLVVERTDPLVNPGVAPSPHLHQIIGGNAFNLSMDAAAGDIAKKATCTTCQFSEDFSNYWTAVLFFKARNGSVHRVPQIPNAGFEGSNGGMTVYYMQDGLVNYQQTSKVTAFKTGFRMLIGEAMYRSRDQASRFRQITYTCLKTFGTRYPETMYFPKEPCAYGIMANVRFPTCWDGKNLDSPDHMAHMSYPESGTFEGGGPCPASHPVRVPQLMYEVIWDTRQFNNKDLWPEDGSQPFLWSMDDSTGFGSHGDYMFGWLDDSLQRAMDSPCYVNCPTLKSQSISAMNQCSVPTVVDEPINGCKWCPVCYFWHSL</sequence>
<reference evidence="3" key="1">
    <citation type="journal article" date="2023" name="Mol. Phylogenet. Evol.">
        <title>Genome-scale phylogeny and comparative genomics of the fungal order Sordariales.</title>
        <authorList>
            <person name="Hensen N."/>
            <person name="Bonometti L."/>
            <person name="Westerberg I."/>
            <person name="Brannstrom I.O."/>
            <person name="Guillou S."/>
            <person name="Cros-Aarteil S."/>
            <person name="Calhoun S."/>
            <person name="Haridas S."/>
            <person name="Kuo A."/>
            <person name="Mondo S."/>
            <person name="Pangilinan J."/>
            <person name="Riley R."/>
            <person name="LaButti K."/>
            <person name="Andreopoulos B."/>
            <person name="Lipzen A."/>
            <person name="Chen C."/>
            <person name="Yan M."/>
            <person name="Daum C."/>
            <person name="Ng V."/>
            <person name="Clum A."/>
            <person name="Steindorff A."/>
            <person name="Ohm R.A."/>
            <person name="Martin F."/>
            <person name="Silar P."/>
            <person name="Natvig D.O."/>
            <person name="Lalanne C."/>
            <person name="Gautier V."/>
            <person name="Ament-Velasquez S.L."/>
            <person name="Kruys A."/>
            <person name="Hutchinson M.I."/>
            <person name="Powell A.J."/>
            <person name="Barry K."/>
            <person name="Miller A.N."/>
            <person name="Grigoriev I.V."/>
            <person name="Debuchy R."/>
            <person name="Gladieux P."/>
            <person name="Hiltunen Thoren M."/>
            <person name="Johannesson H."/>
        </authorList>
    </citation>
    <scope>NUCLEOTIDE SEQUENCE</scope>
    <source>
        <strain evidence="3">CBS 315.58</strain>
    </source>
</reference>
<accession>A0AAN7AXD1</accession>
<evidence type="ECO:0000256" key="1">
    <source>
        <dbReference type="SAM" id="SignalP"/>
    </source>
</evidence>
<dbReference type="Proteomes" id="UP001303160">
    <property type="component" value="Unassembled WGS sequence"/>
</dbReference>
<reference evidence="3" key="2">
    <citation type="submission" date="2023-05" db="EMBL/GenBank/DDBJ databases">
        <authorList>
            <consortium name="Lawrence Berkeley National Laboratory"/>
            <person name="Steindorff A."/>
            <person name="Hensen N."/>
            <person name="Bonometti L."/>
            <person name="Westerberg I."/>
            <person name="Brannstrom I.O."/>
            <person name="Guillou S."/>
            <person name="Cros-Aarteil S."/>
            <person name="Calhoun S."/>
            <person name="Haridas S."/>
            <person name="Kuo A."/>
            <person name="Mondo S."/>
            <person name="Pangilinan J."/>
            <person name="Riley R."/>
            <person name="Labutti K."/>
            <person name="Andreopoulos B."/>
            <person name="Lipzen A."/>
            <person name="Chen C."/>
            <person name="Yanf M."/>
            <person name="Daum C."/>
            <person name="Ng V."/>
            <person name="Clum A."/>
            <person name="Ohm R."/>
            <person name="Martin F."/>
            <person name="Silar P."/>
            <person name="Natvig D."/>
            <person name="Lalanne C."/>
            <person name="Gautier V."/>
            <person name="Ament-Velasquez S.L."/>
            <person name="Kruys A."/>
            <person name="Hutchinson M.I."/>
            <person name="Powell A.J."/>
            <person name="Barry K."/>
            <person name="Miller A.N."/>
            <person name="Grigoriev I.V."/>
            <person name="Debuchy R."/>
            <person name="Gladieux P."/>
            <person name="Thoren M.H."/>
            <person name="Johannesson H."/>
        </authorList>
    </citation>
    <scope>NUCLEOTIDE SEQUENCE</scope>
    <source>
        <strain evidence="3">CBS 315.58</strain>
    </source>
</reference>
<comment type="caution">
    <text evidence="3">The sequence shown here is derived from an EMBL/GenBank/DDBJ whole genome shotgun (WGS) entry which is preliminary data.</text>
</comment>
<keyword evidence="4" id="KW-1185">Reference proteome</keyword>
<dbReference type="EMBL" id="MU863901">
    <property type="protein sequence ID" value="KAK4201967.1"/>
    <property type="molecule type" value="Genomic_DNA"/>
</dbReference>
<name>A0AAN7AXD1_9PEZI</name>
<dbReference type="AlphaFoldDB" id="A0AAN7AXD1"/>
<feature type="signal peptide" evidence="1">
    <location>
        <begin position="1"/>
        <end position="17"/>
    </location>
</feature>
<keyword evidence="1" id="KW-0732">Signal</keyword>
<protein>
    <recommendedName>
        <fullName evidence="2">DUF1996 domain-containing protein</fullName>
    </recommendedName>
</protein>
<gene>
    <name evidence="3" type="ORF">QBC40DRAFT_197033</name>
</gene>
<feature type="chain" id="PRO_5042923717" description="DUF1996 domain-containing protein" evidence="1">
    <location>
        <begin position="18"/>
        <end position="338"/>
    </location>
</feature>
<dbReference type="Pfam" id="PF09362">
    <property type="entry name" value="DUF1996"/>
    <property type="match status" value="1"/>
</dbReference>
<dbReference type="PANTHER" id="PTHR43662:SF13">
    <property type="entry name" value="DUF1996 DOMAIN-CONTAINING PROTEIN"/>
    <property type="match status" value="1"/>
</dbReference>
<organism evidence="3 4">
    <name type="scientific">Triangularia verruculosa</name>
    <dbReference type="NCBI Taxonomy" id="2587418"/>
    <lineage>
        <taxon>Eukaryota</taxon>
        <taxon>Fungi</taxon>
        <taxon>Dikarya</taxon>
        <taxon>Ascomycota</taxon>
        <taxon>Pezizomycotina</taxon>
        <taxon>Sordariomycetes</taxon>
        <taxon>Sordariomycetidae</taxon>
        <taxon>Sordariales</taxon>
        <taxon>Podosporaceae</taxon>
        <taxon>Triangularia</taxon>
    </lineage>
</organism>
<evidence type="ECO:0000313" key="4">
    <source>
        <dbReference type="Proteomes" id="UP001303160"/>
    </source>
</evidence>
<proteinExistence type="predicted"/>
<evidence type="ECO:0000313" key="3">
    <source>
        <dbReference type="EMBL" id="KAK4201967.1"/>
    </source>
</evidence>
<dbReference type="InterPro" id="IPR018535">
    <property type="entry name" value="DUF1996"/>
</dbReference>
<evidence type="ECO:0000259" key="2">
    <source>
        <dbReference type="Pfam" id="PF09362"/>
    </source>
</evidence>
<feature type="domain" description="DUF1996" evidence="2">
    <location>
        <begin position="32"/>
        <end position="282"/>
    </location>
</feature>
<dbReference type="PANTHER" id="PTHR43662">
    <property type="match status" value="1"/>
</dbReference>